<organism evidence="7 8">
    <name type="scientific">Macrostomum lignano</name>
    <dbReference type="NCBI Taxonomy" id="282301"/>
    <lineage>
        <taxon>Eukaryota</taxon>
        <taxon>Metazoa</taxon>
        <taxon>Spiralia</taxon>
        <taxon>Lophotrochozoa</taxon>
        <taxon>Platyhelminthes</taxon>
        <taxon>Rhabditophora</taxon>
        <taxon>Macrostomorpha</taxon>
        <taxon>Macrostomida</taxon>
        <taxon>Macrostomidae</taxon>
        <taxon>Macrostomum</taxon>
    </lineage>
</organism>
<feature type="region of interest" description="Disordered" evidence="5">
    <location>
        <begin position="341"/>
        <end position="408"/>
    </location>
</feature>
<dbReference type="InterPro" id="IPR013083">
    <property type="entry name" value="Znf_RING/FYVE/PHD"/>
</dbReference>
<evidence type="ECO:0000259" key="6">
    <source>
        <dbReference type="PROSITE" id="PS50145"/>
    </source>
</evidence>
<dbReference type="Pfam" id="PF02176">
    <property type="entry name" value="zf-TRAF"/>
    <property type="match status" value="1"/>
</dbReference>
<protein>
    <recommendedName>
        <fullName evidence="6">TRAF-type domain-containing protein</fullName>
    </recommendedName>
</protein>
<evidence type="ECO:0000256" key="5">
    <source>
        <dbReference type="SAM" id="MobiDB-lite"/>
    </source>
</evidence>
<dbReference type="InterPro" id="IPR001293">
    <property type="entry name" value="Znf_TRAF"/>
</dbReference>
<proteinExistence type="predicted"/>
<dbReference type="PROSITE" id="PS50145">
    <property type="entry name" value="ZF_TRAF"/>
    <property type="match status" value="2"/>
</dbReference>
<feature type="domain" description="TRAF-type" evidence="6">
    <location>
        <begin position="100"/>
        <end position="141"/>
    </location>
</feature>
<evidence type="ECO:0000256" key="2">
    <source>
        <dbReference type="ARBA" id="ARBA00022771"/>
    </source>
</evidence>
<feature type="compositionally biased region" description="Basic and acidic residues" evidence="5">
    <location>
        <begin position="399"/>
        <end position="408"/>
    </location>
</feature>
<evidence type="ECO:0000256" key="3">
    <source>
        <dbReference type="ARBA" id="ARBA00022833"/>
    </source>
</evidence>
<keyword evidence="3 4" id="KW-0862">Zinc</keyword>
<feature type="domain" description="TRAF-type" evidence="6">
    <location>
        <begin position="147"/>
        <end position="201"/>
    </location>
</feature>
<dbReference type="AlphaFoldDB" id="A0A267GYN8"/>
<feature type="zinc finger region" description="TRAF-type" evidence="4">
    <location>
        <begin position="147"/>
        <end position="201"/>
    </location>
</feature>
<dbReference type="STRING" id="282301.A0A267GYN8"/>
<evidence type="ECO:0000313" key="7">
    <source>
        <dbReference type="EMBL" id="PAA91136.1"/>
    </source>
</evidence>
<evidence type="ECO:0000313" key="8">
    <source>
        <dbReference type="Proteomes" id="UP000215902"/>
    </source>
</evidence>
<keyword evidence="1 4" id="KW-0479">Metal-binding</keyword>
<dbReference type="GO" id="GO:0008270">
    <property type="term" value="F:zinc ion binding"/>
    <property type="evidence" value="ECO:0007669"/>
    <property type="project" value="UniProtKB-KW"/>
</dbReference>
<accession>A0A267GYN8</accession>
<name>A0A267GYN8_9PLAT</name>
<dbReference type="Proteomes" id="UP000215902">
    <property type="component" value="Unassembled WGS sequence"/>
</dbReference>
<evidence type="ECO:0000256" key="1">
    <source>
        <dbReference type="ARBA" id="ARBA00022723"/>
    </source>
</evidence>
<dbReference type="OrthoDB" id="10051587at2759"/>
<keyword evidence="8" id="KW-1185">Reference proteome</keyword>
<evidence type="ECO:0000256" key="4">
    <source>
        <dbReference type="PROSITE-ProRule" id="PRU00207"/>
    </source>
</evidence>
<dbReference type="PANTHER" id="PTHR10131:SF94">
    <property type="entry name" value="TNF RECEPTOR-ASSOCIATED FACTOR 4"/>
    <property type="match status" value="1"/>
</dbReference>
<dbReference type="EMBL" id="NIVC01000094">
    <property type="protein sequence ID" value="PAA91136.1"/>
    <property type="molecule type" value="Genomic_DNA"/>
</dbReference>
<dbReference type="PANTHER" id="PTHR10131">
    <property type="entry name" value="TNF RECEPTOR ASSOCIATED FACTOR"/>
    <property type="match status" value="1"/>
</dbReference>
<feature type="compositionally biased region" description="Basic and acidic residues" evidence="5">
    <location>
        <begin position="349"/>
        <end position="365"/>
    </location>
</feature>
<dbReference type="Gene3D" id="3.30.40.10">
    <property type="entry name" value="Zinc/RING finger domain, C3HC4 (zinc finger)"/>
    <property type="match status" value="1"/>
</dbReference>
<sequence length="408" mass="45258">MDFEPQEVSERAAAADLAEGSRVAEHLKCQQCKGIAVNCYQTWHGCRLCTACATEWKRQRDVANHCPCGEDDQPGDCLSLRLTPYLPDTATRREVNNLTVSCPNKSRGCEHTCARKHVDNHLKTECKFELTECDLCEQEVPLYRLTSHHKNLRSESCCSKFRALCPHCDSAGPLNRPEFLAHLASPCPRAPIACKFSSSGCNWTGCRQELECHCKDSCHLHLELLYEKCRTTDTRLQMQQAATDRSHASSQTQPDLRNSATLNLTDLADVAGSSEEVGNVASSNDSVPILDALRRYLAGEKCEDILLSIFATSKELISTALPTEAGADGNQSERFRKLASLVGEQNPTSRHESIPEQHEERRTDPADANSITLRLRGSGPRQSSDSSPEVRKSAPPRISRFDIPESFC</sequence>
<comment type="caution">
    <text evidence="7">The sequence shown here is derived from an EMBL/GenBank/DDBJ whole genome shotgun (WGS) entry which is preliminary data.</text>
</comment>
<keyword evidence="2 4" id="KW-0863">Zinc-finger</keyword>
<feature type="zinc finger region" description="TRAF-type" evidence="4">
    <location>
        <begin position="100"/>
        <end position="141"/>
    </location>
</feature>
<reference evidence="7 8" key="1">
    <citation type="submission" date="2017-06" db="EMBL/GenBank/DDBJ databases">
        <title>A platform for efficient transgenesis in Macrostomum lignano, a flatworm model organism for stem cell research.</title>
        <authorList>
            <person name="Berezikov E."/>
        </authorList>
    </citation>
    <scope>NUCLEOTIDE SEQUENCE [LARGE SCALE GENOMIC DNA]</scope>
    <source>
        <strain evidence="7">DV1</strain>
        <tissue evidence="7">Whole organism</tissue>
    </source>
</reference>
<gene>
    <name evidence="7" type="ORF">BOX15_Mlig021475g2</name>
</gene>